<dbReference type="InterPro" id="IPR011990">
    <property type="entry name" value="TPR-like_helical_dom_sf"/>
</dbReference>
<proteinExistence type="inferred from homology"/>
<dbReference type="InterPro" id="IPR042282">
    <property type="entry name" value="FKBP6/shu"/>
</dbReference>
<dbReference type="STRING" id="1661398.A0A482WA80"/>
<dbReference type="Proteomes" id="UP000292052">
    <property type="component" value="Unassembled WGS sequence"/>
</dbReference>
<dbReference type="GO" id="GO:0003755">
    <property type="term" value="F:peptidyl-prolyl cis-trans isomerase activity"/>
    <property type="evidence" value="ECO:0007669"/>
    <property type="project" value="UniProtKB-KW"/>
</dbReference>
<dbReference type="GO" id="GO:0051879">
    <property type="term" value="F:Hsp90 protein binding"/>
    <property type="evidence" value="ECO:0007669"/>
    <property type="project" value="TreeGrafter"/>
</dbReference>
<dbReference type="SUPFAM" id="SSF48452">
    <property type="entry name" value="TPR-like"/>
    <property type="match status" value="1"/>
</dbReference>
<dbReference type="Gene3D" id="3.10.50.40">
    <property type="match status" value="1"/>
</dbReference>
<dbReference type="GO" id="GO:0007283">
    <property type="term" value="P:spermatogenesis"/>
    <property type="evidence" value="ECO:0007669"/>
    <property type="project" value="TreeGrafter"/>
</dbReference>
<keyword evidence="7" id="KW-1185">Reference proteome</keyword>
<dbReference type="PROSITE" id="PS50059">
    <property type="entry name" value="FKBP_PPIASE"/>
    <property type="match status" value="1"/>
</dbReference>
<protein>
    <recommendedName>
        <fullName evidence="4">peptidylprolyl isomerase</fullName>
        <ecNumber evidence="4">5.2.1.8</ecNumber>
    </recommendedName>
</protein>
<dbReference type="Pfam" id="PF00254">
    <property type="entry name" value="FKBP_C"/>
    <property type="match status" value="1"/>
</dbReference>
<sequence>MKLNEKSQFLIVPELAYRNGGLNRIPPNSTVLFEIELCGLMESVVSSPVDTIKNDFDYVYKFCLVQCVKGKHMFRVKNYHDAIKEYTVAVHQLEKVFFENYEEQEKSDELLVRLCTNLLICYTYVQNPKKGCIFAQRIYDMKKNKTFNISAKVYFNHAKCLRMLGNFDKAERKLYQAKRIEAHNPEILQEYLALKKTAEESKKRNLVLGKTLVNCK</sequence>
<evidence type="ECO:0000259" key="5">
    <source>
        <dbReference type="PROSITE" id="PS50059"/>
    </source>
</evidence>
<comment type="similarity">
    <text evidence="1">Belongs to the FKBP6 family.</text>
</comment>
<evidence type="ECO:0000256" key="3">
    <source>
        <dbReference type="ARBA" id="ARBA00022803"/>
    </source>
</evidence>
<dbReference type="GO" id="GO:0034587">
    <property type="term" value="P:piRNA processing"/>
    <property type="evidence" value="ECO:0007669"/>
    <property type="project" value="TreeGrafter"/>
</dbReference>
<evidence type="ECO:0000313" key="7">
    <source>
        <dbReference type="Proteomes" id="UP000292052"/>
    </source>
</evidence>
<accession>A0A482WA80</accession>
<reference evidence="6 7" key="1">
    <citation type="submission" date="2017-03" db="EMBL/GenBank/DDBJ databases">
        <title>Genome of the blue death feigning beetle - Asbolus verrucosus.</title>
        <authorList>
            <person name="Rider S.D."/>
        </authorList>
    </citation>
    <scope>NUCLEOTIDE SEQUENCE [LARGE SCALE GENOMIC DNA]</scope>
    <source>
        <strain evidence="6">Butters</strain>
        <tissue evidence="6">Head and leg muscle</tissue>
    </source>
</reference>
<evidence type="ECO:0000313" key="6">
    <source>
        <dbReference type="EMBL" id="RZC41423.1"/>
    </source>
</evidence>
<keyword evidence="4" id="KW-0413">Isomerase</keyword>
<dbReference type="AlphaFoldDB" id="A0A482WA80"/>
<keyword evidence="3" id="KW-0802">TPR repeat</keyword>
<dbReference type="InterPro" id="IPR046357">
    <property type="entry name" value="PPIase_dom_sf"/>
</dbReference>
<dbReference type="SUPFAM" id="SSF54534">
    <property type="entry name" value="FKBP-like"/>
    <property type="match status" value="1"/>
</dbReference>
<dbReference type="Gene3D" id="1.25.40.10">
    <property type="entry name" value="Tetratricopeptide repeat domain"/>
    <property type="match status" value="1"/>
</dbReference>
<evidence type="ECO:0000256" key="4">
    <source>
        <dbReference type="PROSITE-ProRule" id="PRU00277"/>
    </source>
</evidence>
<evidence type="ECO:0000256" key="2">
    <source>
        <dbReference type="ARBA" id="ARBA00022737"/>
    </source>
</evidence>
<dbReference type="PANTHER" id="PTHR46674:SF1">
    <property type="entry name" value="INACTIVE PEPTIDYL-PROLYL CIS-TRANS ISOMERASE FKBP6"/>
    <property type="match status" value="1"/>
</dbReference>
<comment type="caution">
    <text evidence="6">The sequence shown here is derived from an EMBL/GenBank/DDBJ whole genome shotgun (WGS) entry which is preliminary data.</text>
</comment>
<organism evidence="6 7">
    <name type="scientific">Asbolus verrucosus</name>
    <name type="common">Desert ironclad beetle</name>
    <dbReference type="NCBI Taxonomy" id="1661398"/>
    <lineage>
        <taxon>Eukaryota</taxon>
        <taxon>Metazoa</taxon>
        <taxon>Ecdysozoa</taxon>
        <taxon>Arthropoda</taxon>
        <taxon>Hexapoda</taxon>
        <taxon>Insecta</taxon>
        <taxon>Pterygota</taxon>
        <taxon>Neoptera</taxon>
        <taxon>Endopterygota</taxon>
        <taxon>Coleoptera</taxon>
        <taxon>Polyphaga</taxon>
        <taxon>Cucujiformia</taxon>
        <taxon>Tenebrionidae</taxon>
        <taxon>Pimeliinae</taxon>
        <taxon>Asbolus</taxon>
    </lineage>
</organism>
<keyword evidence="2" id="KW-0677">Repeat</keyword>
<dbReference type="InterPro" id="IPR001179">
    <property type="entry name" value="PPIase_FKBP_dom"/>
</dbReference>
<comment type="catalytic activity">
    <reaction evidence="4">
        <text>[protein]-peptidylproline (omega=180) = [protein]-peptidylproline (omega=0)</text>
        <dbReference type="Rhea" id="RHEA:16237"/>
        <dbReference type="Rhea" id="RHEA-COMP:10747"/>
        <dbReference type="Rhea" id="RHEA-COMP:10748"/>
        <dbReference type="ChEBI" id="CHEBI:83833"/>
        <dbReference type="ChEBI" id="CHEBI:83834"/>
        <dbReference type="EC" id="5.2.1.8"/>
    </reaction>
</comment>
<name>A0A482WA80_ASBVE</name>
<evidence type="ECO:0000256" key="1">
    <source>
        <dbReference type="ARBA" id="ARBA00009648"/>
    </source>
</evidence>
<dbReference type="EC" id="5.2.1.8" evidence="4"/>
<dbReference type="PANTHER" id="PTHR46674">
    <property type="entry name" value="INACTIVE PEPTIDYL-PROLYL CIS-TRANS ISOMERASE FKBP6"/>
    <property type="match status" value="1"/>
</dbReference>
<dbReference type="EMBL" id="QDEB01017305">
    <property type="protein sequence ID" value="RZC41423.1"/>
    <property type="molecule type" value="Genomic_DNA"/>
</dbReference>
<dbReference type="OrthoDB" id="8116123at2759"/>
<gene>
    <name evidence="6" type="ORF">BDFB_014174</name>
</gene>
<feature type="domain" description="PPIase FKBP-type" evidence="5">
    <location>
        <begin position="1"/>
        <end position="41"/>
    </location>
</feature>
<keyword evidence="4" id="KW-0697">Rotamase</keyword>
<dbReference type="GO" id="GO:0005737">
    <property type="term" value="C:cytoplasm"/>
    <property type="evidence" value="ECO:0007669"/>
    <property type="project" value="TreeGrafter"/>
</dbReference>